<comment type="subcellular location">
    <subcellularLocation>
        <location evidence="1">Peroxisome</location>
    </subcellularLocation>
</comment>
<dbReference type="EMBL" id="JAURTK010000003">
    <property type="protein sequence ID" value="MDP9647788.1"/>
    <property type="molecule type" value="Genomic_DNA"/>
</dbReference>
<dbReference type="PANTHER" id="PTHR43684:SF1">
    <property type="entry name" value="ENOYL-COA DELTA ISOMERASE 2"/>
    <property type="match status" value="1"/>
</dbReference>
<dbReference type="InterPro" id="IPR029045">
    <property type="entry name" value="ClpP/crotonase-like_dom_sf"/>
</dbReference>
<dbReference type="Pfam" id="PF00378">
    <property type="entry name" value="ECH_1"/>
    <property type="match status" value="1"/>
</dbReference>
<keyword evidence="2" id="KW-0576">Peroxisome</keyword>
<dbReference type="PANTHER" id="PTHR43684">
    <property type="match status" value="1"/>
</dbReference>
<evidence type="ECO:0000256" key="2">
    <source>
        <dbReference type="ARBA" id="ARBA00023140"/>
    </source>
</evidence>
<reference evidence="4" key="1">
    <citation type="submission" date="2023-07" db="EMBL/GenBank/DDBJ databases">
        <title>Sorghum-associated microbial communities from plants grown in Nebraska, USA.</title>
        <authorList>
            <person name="Schachtman D."/>
        </authorList>
    </citation>
    <scope>NUCLEOTIDE SEQUENCE</scope>
    <source>
        <strain evidence="4">DS1061</strain>
    </source>
</reference>
<dbReference type="Proteomes" id="UP001229486">
    <property type="component" value="Unassembled WGS sequence"/>
</dbReference>
<dbReference type="InterPro" id="IPR051053">
    <property type="entry name" value="ECH/Chromodomain_protein"/>
</dbReference>
<organism evidence="4 5">
    <name type="scientific">Paraburkholderia caledonica</name>
    <dbReference type="NCBI Taxonomy" id="134536"/>
    <lineage>
        <taxon>Bacteria</taxon>
        <taxon>Pseudomonadati</taxon>
        <taxon>Pseudomonadota</taxon>
        <taxon>Betaproteobacteria</taxon>
        <taxon>Burkholderiales</taxon>
        <taxon>Burkholderiaceae</taxon>
        <taxon>Paraburkholderia</taxon>
    </lineage>
</organism>
<dbReference type="AlphaFoldDB" id="A0AB73ICP7"/>
<protein>
    <submittedName>
        <fullName evidence="4">Enoyl-CoA hydratase/carnithine racemase</fullName>
    </submittedName>
</protein>
<evidence type="ECO:0000256" key="1">
    <source>
        <dbReference type="ARBA" id="ARBA00004275"/>
    </source>
</evidence>
<sequence>MNQHVSVQWLDGVMSISLNRPEKRNALDESMFSALADAFVQARSDDRVASVLIKGTSDCFCAGHDIGAFATLWPQPENGAIIRCITALLGLDKPFTAAVRGAAVGFGATLLLSADYVVASHSATFCFPFARLGIVPEAGASALLARRVGDLRARDWLMSARVIGAEEALSAGFISRLADSSEVDVLAQEYAAEIADKQPHVMRQIRRLIDDGAHRSAKQAASFELEALNVLIPEAANRVRYSGRQSGEVE</sequence>
<evidence type="ECO:0000313" key="5">
    <source>
        <dbReference type="Proteomes" id="UP001229486"/>
    </source>
</evidence>
<dbReference type="RefSeq" id="WP_392393946.1">
    <property type="nucleotide sequence ID" value="NZ_JAURTK010000003.1"/>
</dbReference>
<proteinExistence type="predicted"/>
<gene>
    <name evidence="4" type="ORF">J2793_003234</name>
</gene>
<dbReference type="InterPro" id="IPR001753">
    <property type="entry name" value="Enoyl-CoA_hydra/iso"/>
</dbReference>
<dbReference type="Gene3D" id="3.90.226.10">
    <property type="entry name" value="2-enoyl-CoA Hydratase, Chain A, domain 1"/>
    <property type="match status" value="1"/>
</dbReference>
<keyword evidence="3" id="KW-0413">Isomerase</keyword>
<name>A0AB73ICP7_9BURK</name>
<evidence type="ECO:0000256" key="3">
    <source>
        <dbReference type="ARBA" id="ARBA00023235"/>
    </source>
</evidence>
<dbReference type="SUPFAM" id="SSF52096">
    <property type="entry name" value="ClpP/crotonase"/>
    <property type="match status" value="1"/>
</dbReference>
<evidence type="ECO:0000313" key="4">
    <source>
        <dbReference type="EMBL" id="MDP9647788.1"/>
    </source>
</evidence>
<dbReference type="GO" id="GO:0004165">
    <property type="term" value="F:delta(3)-delta(2)-enoyl-CoA isomerase activity"/>
    <property type="evidence" value="ECO:0007669"/>
    <property type="project" value="UniProtKB-ARBA"/>
</dbReference>
<dbReference type="CDD" id="cd06558">
    <property type="entry name" value="crotonase-like"/>
    <property type="match status" value="1"/>
</dbReference>
<comment type="caution">
    <text evidence="4">The sequence shown here is derived from an EMBL/GenBank/DDBJ whole genome shotgun (WGS) entry which is preliminary data.</text>
</comment>
<accession>A0AB73ICP7</accession>